<sequence length="362" mass="40567">MDPADGMDYCSQPLSNNIGPMNEFGFGVQDALHASNRQGLDDLGDIDGLDWGLLPSDTFTQPQLFDEYQGFVTPQPYQDRFAQSLPTLPERRLYELEGFSPLSTQTSNETLTTSDQQPRRRSIRKRRIENGYHCNEPFCQEAFDTAGELTKHCYRKHTPEAAWPFACPACGKRFYDKRDYRRHENVERKRASAVGSTMRSVSASPKQMGILVEEKCKNNNIATVSSRTQSQISAEPEHRREDNSNTKKNLEFTGTNDQHISSVDLLEAAAFDLKRFVNLGAWEIMIKATMSSHGEPINISSSHTLKSKAHGTETSKSAKPLATASPPQPETSKPDRTGRVEARRASRDRQEDALLPISALKA</sequence>
<dbReference type="PROSITE" id="PS50157">
    <property type="entry name" value="ZINC_FINGER_C2H2_2"/>
    <property type="match status" value="2"/>
</dbReference>
<feature type="compositionally biased region" description="Polar residues" evidence="2">
    <location>
        <begin position="103"/>
        <end position="116"/>
    </location>
</feature>
<keyword evidence="1" id="KW-0862">Zinc</keyword>
<reference evidence="4 5" key="1">
    <citation type="journal article" date="2023" name="G3 (Bethesda)">
        <title>A chromosome-level genome assembly of Zasmidium syzygii isolated from banana leaves.</title>
        <authorList>
            <person name="van Westerhoven A.C."/>
            <person name="Mehrabi R."/>
            <person name="Talebi R."/>
            <person name="Steentjes M.B.F."/>
            <person name="Corcolon B."/>
            <person name="Chong P.A."/>
            <person name="Kema G.H.J."/>
            <person name="Seidl M.F."/>
        </authorList>
    </citation>
    <scope>NUCLEOTIDE SEQUENCE [LARGE SCALE GENOMIC DNA]</scope>
    <source>
        <strain evidence="4 5">P124</strain>
    </source>
</reference>
<evidence type="ECO:0000256" key="2">
    <source>
        <dbReference type="SAM" id="MobiDB-lite"/>
    </source>
</evidence>
<keyword evidence="1" id="KW-0863">Zinc-finger</keyword>
<feature type="domain" description="C2H2-type" evidence="3">
    <location>
        <begin position="132"/>
        <end position="162"/>
    </location>
</feature>
<dbReference type="SMART" id="SM00355">
    <property type="entry name" value="ZnF_C2H2"/>
    <property type="match status" value="2"/>
</dbReference>
<dbReference type="InterPro" id="IPR036236">
    <property type="entry name" value="Znf_C2H2_sf"/>
</dbReference>
<dbReference type="SUPFAM" id="SSF57667">
    <property type="entry name" value="beta-beta-alpha zinc fingers"/>
    <property type="match status" value="1"/>
</dbReference>
<feature type="compositionally biased region" description="Basic and acidic residues" evidence="2">
    <location>
        <begin position="235"/>
        <end position="250"/>
    </location>
</feature>
<protein>
    <recommendedName>
        <fullName evidence="3">C2H2-type domain-containing protein</fullName>
    </recommendedName>
</protein>
<feature type="compositionally biased region" description="Polar residues" evidence="2">
    <location>
        <begin position="222"/>
        <end position="233"/>
    </location>
</feature>
<dbReference type="Gene3D" id="3.30.160.60">
    <property type="entry name" value="Classic Zinc Finger"/>
    <property type="match status" value="1"/>
</dbReference>
<gene>
    <name evidence="4" type="ORF">PRZ48_009886</name>
</gene>
<organism evidence="4 5">
    <name type="scientific">Zasmidium cellare</name>
    <name type="common">Wine cellar mold</name>
    <name type="synonym">Racodium cellare</name>
    <dbReference type="NCBI Taxonomy" id="395010"/>
    <lineage>
        <taxon>Eukaryota</taxon>
        <taxon>Fungi</taxon>
        <taxon>Dikarya</taxon>
        <taxon>Ascomycota</taxon>
        <taxon>Pezizomycotina</taxon>
        <taxon>Dothideomycetes</taxon>
        <taxon>Dothideomycetidae</taxon>
        <taxon>Mycosphaerellales</taxon>
        <taxon>Mycosphaerellaceae</taxon>
        <taxon>Zasmidium</taxon>
    </lineage>
</organism>
<feature type="compositionally biased region" description="Basic and acidic residues" evidence="2">
    <location>
        <begin position="332"/>
        <end position="352"/>
    </location>
</feature>
<evidence type="ECO:0000256" key="1">
    <source>
        <dbReference type="PROSITE-ProRule" id="PRU00042"/>
    </source>
</evidence>
<evidence type="ECO:0000259" key="3">
    <source>
        <dbReference type="PROSITE" id="PS50157"/>
    </source>
</evidence>
<evidence type="ECO:0000313" key="4">
    <source>
        <dbReference type="EMBL" id="KAK4499373.1"/>
    </source>
</evidence>
<feature type="region of interest" description="Disordered" evidence="2">
    <location>
        <begin position="103"/>
        <end position="122"/>
    </location>
</feature>
<keyword evidence="5" id="KW-1185">Reference proteome</keyword>
<keyword evidence="1" id="KW-0479">Metal-binding</keyword>
<dbReference type="EMBL" id="JAXOVC010000007">
    <property type="protein sequence ID" value="KAK4499373.1"/>
    <property type="molecule type" value="Genomic_DNA"/>
</dbReference>
<proteinExistence type="predicted"/>
<evidence type="ECO:0000313" key="5">
    <source>
        <dbReference type="Proteomes" id="UP001305779"/>
    </source>
</evidence>
<comment type="caution">
    <text evidence="4">The sequence shown here is derived from an EMBL/GenBank/DDBJ whole genome shotgun (WGS) entry which is preliminary data.</text>
</comment>
<dbReference type="Proteomes" id="UP001305779">
    <property type="component" value="Unassembled WGS sequence"/>
</dbReference>
<feature type="region of interest" description="Disordered" evidence="2">
    <location>
        <begin position="297"/>
        <end position="362"/>
    </location>
</feature>
<name>A0ABR0EE77_ZASCE</name>
<feature type="domain" description="C2H2-type" evidence="3">
    <location>
        <begin position="165"/>
        <end position="192"/>
    </location>
</feature>
<dbReference type="InterPro" id="IPR013087">
    <property type="entry name" value="Znf_C2H2_type"/>
</dbReference>
<accession>A0ABR0EE77</accession>
<feature type="region of interest" description="Disordered" evidence="2">
    <location>
        <begin position="222"/>
        <end position="253"/>
    </location>
</feature>
<dbReference type="PROSITE" id="PS00028">
    <property type="entry name" value="ZINC_FINGER_C2H2_1"/>
    <property type="match status" value="1"/>
</dbReference>